<dbReference type="RefSeq" id="WP_154917715.1">
    <property type="nucleotide sequence ID" value="NZ_VUOE01000001.1"/>
</dbReference>
<dbReference type="EMBL" id="VUOE01000001">
    <property type="protein sequence ID" value="KAA2219254.1"/>
    <property type="molecule type" value="Genomic_DNA"/>
</dbReference>
<dbReference type="PANTHER" id="PTHR34986">
    <property type="entry name" value="EVOLVED BETA-GALACTOSIDASE SUBUNIT BETA"/>
    <property type="match status" value="1"/>
</dbReference>
<sequence length="155" mass="18303">MIFGNIEDWRYYFGKSEVFNEIFQELPKISTSTGNGEYRLNNQIYYKVMSYDTHVSPSVIESHKREVDIQIILKGKERIKVFDEDAVKVTVPYKEENDCQFYSIEKQSFTEFDLVPGKMAVFFPKDIHACQYAVEDKVETIKKIVFKVDEELFTH</sequence>
<protein>
    <submittedName>
        <fullName evidence="1">DUF386 domain-containing protein</fullName>
    </submittedName>
</protein>
<dbReference type="NCBIfam" id="TIGR00022">
    <property type="entry name" value="YhcH/YjgK/YiaL family protein"/>
    <property type="match status" value="1"/>
</dbReference>
<dbReference type="Gene3D" id="2.60.120.370">
    <property type="entry name" value="YhcH/YjgK/YiaL"/>
    <property type="match status" value="1"/>
</dbReference>
<accession>A0A5B2TY37</accession>
<dbReference type="PANTHER" id="PTHR34986:SF1">
    <property type="entry name" value="PROTEIN YIAL"/>
    <property type="match status" value="1"/>
</dbReference>
<organism evidence="1 2">
    <name type="scientific">Maribacter flavus</name>
    <dbReference type="NCBI Taxonomy" id="1658664"/>
    <lineage>
        <taxon>Bacteria</taxon>
        <taxon>Pseudomonadati</taxon>
        <taxon>Bacteroidota</taxon>
        <taxon>Flavobacteriia</taxon>
        <taxon>Flavobacteriales</taxon>
        <taxon>Flavobacteriaceae</taxon>
        <taxon>Maribacter</taxon>
    </lineage>
</organism>
<gene>
    <name evidence="1" type="ORF">F0361_06495</name>
</gene>
<reference evidence="1 2" key="1">
    <citation type="submission" date="2019-09" db="EMBL/GenBank/DDBJ databases">
        <authorList>
            <person name="Khan S.A."/>
            <person name="Jeon C.O."/>
            <person name="Chun B.H."/>
            <person name="Jeong S.E."/>
        </authorList>
    </citation>
    <scope>NUCLEOTIDE SEQUENCE [LARGE SCALE GENOMIC DNA]</scope>
    <source>
        <strain evidence="1 2">KCTC 42508</strain>
    </source>
</reference>
<name>A0A5B2TY37_9FLAO</name>
<comment type="caution">
    <text evidence="1">The sequence shown here is derived from an EMBL/GenBank/DDBJ whole genome shotgun (WGS) entry which is preliminary data.</text>
</comment>
<dbReference type="AlphaFoldDB" id="A0A5B2TY37"/>
<dbReference type="Pfam" id="PF04074">
    <property type="entry name" value="DUF386"/>
    <property type="match status" value="1"/>
</dbReference>
<evidence type="ECO:0000313" key="2">
    <source>
        <dbReference type="Proteomes" id="UP000323188"/>
    </source>
</evidence>
<proteinExistence type="predicted"/>
<evidence type="ECO:0000313" key="1">
    <source>
        <dbReference type="EMBL" id="KAA2219254.1"/>
    </source>
</evidence>
<dbReference type="InterPro" id="IPR004375">
    <property type="entry name" value="NanQ/TabA/YiaL"/>
</dbReference>
<dbReference type="InterPro" id="IPR037012">
    <property type="entry name" value="NanQ/TabA/YiaL_sf"/>
</dbReference>
<dbReference type="GO" id="GO:0005829">
    <property type="term" value="C:cytosol"/>
    <property type="evidence" value="ECO:0007669"/>
    <property type="project" value="TreeGrafter"/>
</dbReference>
<dbReference type="Proteomes" id="UP000323188">
    <property type="component" value="Unassembled WGS sequence"/>
</dbReference>
<dbReference type="SUPFAM" id="SSF51197">
    <property type="entry name" value="Clavaminate synthase-like"/>
    <property type="match status" value="1"/>
</dbReference>